<sequence length="301" mass="33677">MDLDRRQRRSKVTGVRGLNMLPRANMGCCARGPLSPPSVDKDCLQIHSHRQWHGDTVDTHDCASCPAPPSYPGEKWTRQQDLLTVSYFSWGGNAPMGRLATILHPSPSLSQMFLFLLMLLCWQRCAAGNLNFFPEDTINANMSVGNLGTDELSVMKKETPSLSYIHGGNALTEGDPLFAPRYNMTLQKKGKLWSCDSLLKLTKHILLTMLGPSLAFEVFPYQHCNQELKPREILISPLKLLHAHVKPLLLHRVLTFLGELGFLVESQQAKALSVLKKQIFKTGKPMKASGVMPMGRLTWMN</sequence>
<name>A0A974HTH1_XENLA</name>
<accession>A0A974HTH1</accession>
<dbReference type="Proteomes" id="UP000694892">
    <property type="component" value="Chromosome 3L"/>
</dbReference>
<gene>
    <name evidence="1" type="ORF">XELAEV_18018338mg</name>
</gene>
<dbReference type="EMBL" id="CM004470">
    <property type="protein sequence ID" value="OCT89719.1"/>
    <property type="molecule type" value="Genomic_DNA"/>
</dbReference>
<reference evidence="2" key="1">
    <citation type="journal article" date="2016" name="Nature">
        <title>Genome evolution in the allotetraploid frog Xenopus laevis.</title>
        <authorList>
            <person name="Session A.M."/>
            <person name="Uno Y."/>
            <person name="Kwon T."/>
            <person name="Chapman J.A."/>
            <person name="Toyoda A."/>
            <person name="Takahashi S."/>
            <person name="Fukui A."/>
            <person name="Hikosaka A."/>
            <person name="Suzuki A."/>
            <person name="Kondo M."/>
            <person name="van Heeringen S.J."/>
            <person name="Quigley I."/>
            <person name="Heinz S."/>
            <person name="Ogino H."/>
            <person name="Ochi H."/>
            <person name="Hellsten U."/>
            <person name="Lyons J.B."/>
            <person name="Simakov O."/>
            <person name="Putnam N."/>
            <person name="Stites J."/>
            <person name="Kuroki Y."/>
            <person name="Tanaka T."/>
            <person name="Michiue T."/>
            <person name="Watanabe M."/>
            <person name="Bogdanovic O."/>
            <person name="Lister R."/>
            <person name="Georgiou G."/>
            <person name="Paranjpe S.S."/>
            <person name="van Kruijsbergen I."/>
            <person name="Shu S."/>
            <person name="Carlson J."/>
            <person name="Kinoshita T."/>
            <person name="Ohta Y."/>
            <person name="Mawaribuchi S."/>
            <person name="Jenkins J."/>
            <person name="Grimwood J."/>
            <person name="Schmutz J."/>
            <person name="Mitros T."/>
            <person name="Mozaffari S.V."/>
            <person name="Suzuki Y."/>
            <person name="Haramoto Y."/>
            <person name="Yamamoto T.S."/>
            <person name="Takagi C."/>
            <person name="Heald R."/>
            <person name="Miller K."/>
            <person name="Haudenschild C."/>
            <person name="Kitzman J."/>
            <person name="Nakayama T."/>
            <person name="Izutsu Y."/>
            <person name="Robert J."/>
            <person name="Fortriede J."/>
            <person name="Burns K."/>
            <person name="Lotay V."/>
            <person name="Karimi K."/>
            <person name="Yasuoka Y."/>
            <person name="Dichmann D.S."/>
            <person name="Flajnik M.F."/>
            <person name="Houston D.W."/>
            <person name="Shendure J."/>
            <person name="DuPasquier L."/>
            <person name="Vize P.D."/>
            <person name="Zorn A.M."/>
            <person name="Ito M."/>
            <person name="Marcotte E.M."/>
            <person name="Wallingford J.B."/>
            <person name="Ito Y."/>
            <person name="Asashima M."/>
            <person name="Ueno N."/>
            <person name="Matsuda Y."/>
            <person name="Veenstra G.J."/>
            <person name="Fujiyama A."/>
            <person name="Harland R.M."/>
            <person name="Taira M."/>
            <person name="Rokhsar D.S."/>
        </authorList>
    </citation>
    <scope>NUCLEOTIDE SEQUENCE [LARGE SCALE GENOMIC DNA]</scope>
    <source>
        <strain evidence="2">J</strain>
    </source>
</reference>
<proteinExistence type="predicted"/>
<evidence type="ECO:0000313" key="2">
    <source>
        <dbReference type="Proteomes" id="UP000694892"/>
    </source>
</evidence>
<dbReference type="AlphaFoldDB" id="A0A974HTH1"/>
<organism evidence="1 2">
    <name type="scientific">Xenopus laevis</name>
    <name type="common">African clawed frog</name>
    <dbReference type="NCBI Taxonomy" id="8355"/>
    <lineage>
        <taxon>Eukaryota</taxon>
        <taxon>Metazoa</taxon>
        <taxon>Chordata</taxon>
        <taxon>Craniata</taxon>
        <taxon>Vertebrata</taxon>
        <taxon>Euteleostomi</taxon>
        <taxon>Amphibia</taxon>
        <taxon>Batrachia</taxon>
        <taxon>Anura</taxon>
        <taxon>Pipoidea</taxon>
        <taxon>Pipidae</taxon>
        <taxon>Xenopodinae</taxon>
        <taxon>Xenopus</taxon>
        <taxon>Xenopus</taxon>
    </lineage>
</organism>
<evidence type="ECO:0000313" key="1">
    <source>
        <dbReference type="EMBL" id="OCT89719.1"/>
    </source>
</evidence>
<protein>
    <submittedName>
        <fullName evidence="1">Uncharacterized protein</fullName>
    </submittedName>
</protein>